<evidence type="ECO:0000256" key="1">
    <source>
        <dbReference type="SAM" id="MobiDB-lite"/>
    </source>
</evidence>
<feature type="compositionally biased region" description="Acidic residues" evidence="1">
    <location>
        <begin position="92"/>
        <end position="106"/>
    </location>
</feature>
<sequence length="167" mass="19027">MCDVLQLQPAGAFLRHVEKLETFVPLWRRSDPITVVGSCTDIDIVLQLQLECDEDDRMRFNNAAVCSMGERQQDEPLDFLTSIRRGLDELVADVSEDEDESDEDGEYYQASKENTYYSPGQKLSCSYQLDDVLDFSNTSTASSSLFTPWAQQESDDETDELIFQLEL</sequence>
<dbReference type="EMBL" id="CAKLCB010000375">
    <property type="protein sequence ID" value="CAH0521101.1"/>
    <property type="molecule type" value="Genomic_DNA"/>
</dbReference>
<proteinExistence type="predicted"/>
<dbReference type="Proteomes" id="UP001158986">
    <property type="component" value="Unassembled WGS sequence"/>
</dbReference>
<feature type="region of interest" description="Disordered" evidence="1">
    <location>
        <begin position="92"/>
        <end position="112"/>
    </location>
</feature>
<comment type="caution">
    <text evidence="2">The sequence shown here is derived from an EMBL/GenBank/DDBJ whole genome shotgun (WGS) entry which is preliminary data.</text>
</comment>
<evidence type="ECO:0000313" key="2">
    <source>
        <dbReference type="EMBL" id="CAH0479901.1"/>
    </source>
</evidence>
<protein>
    <submittedName>
        <fullName evidence="2">Uncharacterized protein</fullName>
    </submittedName>
</protein>
<evidence type="ECO:0000313" key="4">
    <source>
        <dbReference type="Proteomes" id="UP001158986"/>
    </source>
</evidence>
<evidence type="ECO:0000313" key="3">
    <source>
        <dbReference type="EMBL" id="CAH0521101.1"/>
    </source>
</evidence>
<keyword evidence="4" id="KW-1185">Reference proteome</keyword>
<dbReference type="Proteomes" id="UP001160483">
    <property type="component" value="Unassembled WGS sequence"/>
</dbReference>
<gene>
    <name evidence="3" type="ORF">PBS001_LOCUS7561</name>
    <name evidence="2" type="ORF">PBS003_LOCUS6532</name>
</gene>
<dbReference type="AlphaFoldDB" id="A0AAU9KZB8"/>
<evidence type="ECO:0000313" key="5">
    <source>
        <dbReference type="Proteomes" id="UP001160483"/>
    </source>
</evidence>
<organism evidence="2 5">
    <name type="scientific">Peronospora belbahrii</name>
    <dbReference type="NCBI Taxonomy" id="622444"/>
    <lineage>
        <taxon>Eukaryota</taxon>
        <taxon>Sar</taxon>
        <taxon>Stramenopiles</taxon>
        <taxon>Oomycota</taxon>
        <taxon>Peronosporomycetes</taxon>
        <taxon>Peronosporales</taxon>
        <taxon>Peronosporaceae</taxon>
        <taxon>Peronospora</taxon>
    </lineage>
</organism>
<accession>A0AAU9KZB8</accession>
<reference evidence="2 4" key="1">
    <citation type="submission" date="2021-11" db="EMBL/GenBank/DDBJ databases">
        <authorList>
            <person name="Islam A."/>
            <person name="Islam S."/>
            <person name="Flora M.S."/>
            <person name="Rahman M."/>
            <person name="Ziaur R.M."/>
            <person name="Epstein J.H."/>
            <person name="Hassan M."/>
            <person name="Klassen M."/>
            <person name="Woodard K."/>
            <person name="Webb A."/>
            <person name="Webby R.J."/>
            <person name="El Zowalaty M.E."/>
        </authorList>
    </citation>
    <scope>NUCLEOTIDE SEQUENCE</scope>
    <source>
        <strain evidence="3">Pbs1</strain>
        <strain evidence="2">Pbs3</strain>
    </source>
</reference>
<name>A0AAU9KZB8_9STRA</name>
<dbReference type="EMBL" id="CAKKTJ010000321">
    <property type="protein sequence ID" value="CAH0479901.1"/>
    <property type="molecule type" value="Genomic_DNA"/>
</dbReference>